<evidence type="ECO:0000256" key="1">
    <source>
        <dbReference type="SAM" id="MobiDB-lite"/>
    </source>
</evidence>
<feature type="non-terminal residue" evidence="3">
    <location>
        <position position="1527"/>
    </location>
</feature>
<feature type="region of interest" description="Disordered" evidence="1">
    <location>
        <begin position="599"/>
        <end position="796"/>
    </location>
</feature>
<feature type="domain" description="DH" evidence="2">
    <location>
        <begin position="1000"/>
        <end position="1218"/>
    </location>
</feature>
<feature type="compositionally biased region" description="Basic residues" evidence="1">
    <location>
        <begin position="940"/>
        <end position="951"/>
    </location>
</feature>
<feature type="compositionally biased region" description="Polar residues" evidence="1">
    <location>
        <begin position="523"/>
        <end position="533"/>
    </location>
</feature>
<evidence type="ECO:0000313" key="3">
    <source>
        <dbReference type="EMBL" id="KAJ3837109.1"/>
    </source>
</evidence>
<organism evidence="3 4">
    <name type="scientific">Lentinula raphanica</name>
    <dbReference type="NCBI Taxonomy" id="153919"/>
    <lineage>
        <taxon>Eukaryota</taxon>
        <taxon>Fungi</taxon>
        <taxon>Dikarya</taxon>
        <taxon>Basidiomycota</taxon>
        <taxon>Agaricomycotina</taxon>
        <taxon>Agaricomycetes</taxon>
        <taxon>Agaricomycetidae</taxon>
        <taxon>Agaricales</taxon>
        <taxon>Marasmiineae</taxon>
        <taxon>Omphalotaceae</taxon>
        <taxon>Lentinula</taxon>
    </lineage>
</organism>
<evidence type="ECO:0000259" key="2">
    <source>
        <dbReference type="PROSITE" id="PS50010"/>
    </source>
</evidence>
<protein>
    <recommendedName>
        <fullName evidence="2">DH domain-containing protein</fullName>
    </recommendedName>
</protein>
<dbReference type="InterPro" id="IPR051092">
    <property type="entry name" value="FYVE_RhoGEF_PH"/>
</dbReference>
<feature type="compositionally biased region" description="Low complexity" evidence="1">
    <location>
        <begin position="693"/>
        <end position="707"/>
    </location>
</feature>
<feature type="compositionally biased region" description="Low complexity" evidence="1">
    <location>
        <begin position="249"/>
        <end position="259"/>
    </location>
</feature>
<dbReference type="InterPro" id="IPR000219">
    <property type="entry name" value="DH_dom"/>
</dbReference>
<dbReference type="SMART" id="SM00325">
    <property type="entry name" value="RhoGEF"/>
    <property type="match status" value="1"/>
</dbReference>
<feature type="region of interest" description="Disordered" evidence="1">
    <location>
        <begin position="814"/>
        <end position="871"/>
    </location>
</feature>
<evidence type="ECO:0000313" key="4">
    <source>
        <dbReference type="Proteomes" id="UP001163846"/>
    </source>
</evidence>
<dbReference type="Pfam" id="PF00621">
    <property type="entry name" value="RhoGEF"/>
    <property type="match status" value="1"/>
</dbReference>
<feature type="compositionally biased region" description="Low complexity" evidence="1">
    <location>
        <begin position="628"/>
        <end position="663"/>
    </location>
</feature>
<feature type="compositionally biased region" description="Low complexity" evidence="1">
    <location>
        <begin position="1288"/>
        <end position="1305"/>
    </location>
</feature>
<dbReference type="PROSITE" id="PS50010">
    <property type="entry name" value="DH_2"/>
    <property type="match status" value="1"/>
</dbReference>
<name>A0AA38P6A8_9AGAR</name>
<feature type="compositionally biased region" description="Low complexity" evidence="1">
    <location>
        <begin position="952"/>
        <end position="962"/>
    </location>
</feature>
<dbReference type="GO" id="GO:0005085">
    <property type="term" value="F:guanyl-nucleotide exchange factor activity"/>
    <property type="evidence" value="ECO:0007669"/>
    <property type="project" value="InterPro"/>
</dbReference>
<dbReference type="EMBL" id="MU806270">
    <property type="protein sequence ID" value="KAJ3837109.1"/>
    <property type="molecule type" value="Genomic_DNA"/>
</dbReference>
<comment type="caution">
    <text evidence="3">The sequence shown here is derived from an EMBL/GenBank/DDBJ whole genome shotgun (WGS) entry which is preliminary data.</text>
</comment>
<feature type="region of interest" description="Disordered" evidence="1">
    <location>
        <begin position="379"/>
        <end position="416"/>
    </location>
</feature>
<sequence>MNLSRSKTSRSKSRSPAPPISQPSPQYYPPSHYAAAGGFSLPVDDRVEQLDSTYSGETSSQDAYFPVSYLSSTSSDPSSFDSNDNPPTQSRSRKSSVDSFRKKRESQIHNLPLVEAQLLPSLRDTINKMTRPPSRVAASSNSNTPTITLSRQAGSEEYTSSGGSIDASPFPPPSPRLKPPSTRMPTAGEDRPTTPSRIMTPKSGSALKSALKAPTPKISSSASPTPTSASSPGGGALRSVRSLLRRKSSSSTATASSVSDDQAAKENHLTSSSFDVSRQINSRSRSRTDPGTFVPVKEQSNILSAQSNQFSSSKIHQTAHTSHIPRFRGVGSTSGSARQFAKNHYNAANASTDESDLDYRYEVEGRDRRKLTVTNAVVVPSSSSESEDDPSFHLHFHTSSHPQRLPGRPKPTHGEGAEGNIGLGLMLMDKRGLQHQHDAVQHQEDYNEHESDQVRIYHEEHHYEHVEVHTDPRSGTYAVPQRQSRSSMMSYPSAGSIYSTDDSEETEFSDASGSGNGREFARSNDQSVSLNELDQTHSRRKAALLGLVQGLDNMSIRSEDSANRAMAYAGLAAETSSGRSILSEGESDYCGEKGLAVSGSLGEGNGLDDGRQESASESDYEFEGIRVASAPSTPRTPAAPRLTAPDVVTPSSRASRYASPSQSNSASYTRGSHTRGPNPERVPLSKSSRRQSLHPSSAISPSSSPVPAGRYNHLSPSTKDKAKNLTESPRSKANINEKEQRVVSKRKSFVRDSSPSAANHSSPSTPSLPPPSPAAPSHRRLSPTPSSTVKRESSNTYESVVLAKRSMEALVRTRQAFGIPPSDSDAIYRSPAPNYDQNPNQEHDDQNTNSTTLPPADSVSSGVDVQASQWEQVEDNELSVGAENLFRTLSEGGQSSGEGRGRSHRGHEERRGQRYEQQQRQYNLVTAGDVRSERTDKSKSRERRQSRRRSRTPTARATSTQRATEKDKSDNPSVPSSWRSLVGPERYRSFLDSYGELELQRQEVIWDLSTAETVFVDRLSCVVNLFIIPLRVHTTKTWISGVPLEIAKVLDWLEDIINLHTQIRDTLQSFQTPESPFAGSQTKGHDEVAVAYALCACVHKLEIYQPYLVKLSGVLEMLHRLVKDGGSDFGEFVRMQEKSQECRMSFADMLQEPANRIVAYPALFRKLLEVTPKNHEEYLPTFILVHSATLVVKTLQTVKEREEEYELVKSISERIDGLPASTVLARRDRRLLCQGQLLCLSSDQFLSGNSRDSKDSRWSSNAKPSDPSNRSSRLVDAINDWDTRRSRSGSVKSNNSSSTGISFRSVETSSPPPPPQLTVLVFSDLIVLASPRSTLRDNSSHQEQQSFERWTLCEDLGLARVLGVEEANDNGHDANGYSLMSVDLLPLEYDLNQVSSCLGTRVKTLHFQLPFNTISSNPSRESWISAFQRSSQATMRNLSHPGGSKPNGDLEGPNQLLEQDRRRILESILQTGLPFPKSPSLQLTDEMTLARGGNVADNVQMEREERGWWSLQFQQSLRESWYNHAAS</sequence>
<feature type="compositionally biased region" description="Polar residues" evidence="1">
    <location>
        <begin position="784"/>
        <end position="796"/>
    </location>
</feature>
<feature type="compositionally biased region" description="Polar residues" evidence="1">
    <location>
        <begin position="481"/>
        <end position="490"/>
    </location>
</feature>
<dbReference type="PANTHER" id="PTHR12673">
    <property type="entry name" value="FACIOGENITAL DYSPLASIA PROTEIN"/>
    <property type="match status" value="1"/>
</dbReference>
<feature type="region of interest" description="Disordered" evidence="1">
    <location>
        <begin position="1"/>
        <end position="40"/>
    </location>
</feature>
<reference evidence="3" key="1">
    <citation type="submission" date="2022-08" db="EMBL/GenBank/DDBJ databases">
        <authorList>
            <consortium name="DOE Joint Genome Institute"/>
            <person name="Min B."/>
            <person name="Riley R."/>
            <person name="Sierra-Patev S."/>
            <person name="Naranjo-Ortiz M."/>
            <person name="Looney B."/>
            <person name="Konkel Z."/>
            <person name="Slot J.C."/>
            <person name="Sakamoto Y."/>
            <person name="Steenwyk J.L."/>
            <person name="Rokas A."/>
            <person name="Carro J."/>
            <person name="Camarero S."/>
            <person name="Ferreira P."/>
            <person name="Molpeceres G."/>
            <person name="Ruiz-Duenas F.J."/>
            <person name="Serrano A."/>
            <person name="Henrissat B."/>
            <person name="Drula E."/>
            <person name="Hughes K.W."/>
            <person name="Mata J.L."/>
            <person name="Ishikawa N.K."/>
            <person name="Vargas-Isla R."/>
            <person name="Ushijima S."/>
            <person name="Smith C.A."/>
            <person name="Ahrendt S."/>
            <person name="Andreopoulos W."/>
            <person name="He G."/>
            <person name="Labutti K."/>
            <person name="Lipzen A."/>
            <person name="Ng V."/>
            <person name="Sandor L."/>
            <person name="Barry K."/>
            <person name="Martinez A.T."/>
            <person name="Xiao Y."/>
            <person name="Gibbons J.G."/>
            <person name="Terashima K."/>
            <person name="Hibbett D.S."/>
            <person name="Grigoriev I.V."/>
        </authorList>
    </citation>
    <scope>NUCLEOTIDE SEQUENCE</scope>
    <source>
        <strain evidence="3">TFB9207</strain>
    </source>
</reference>
<feature type="region of interest" description="Disordered" evidence="1">
    <location>
        <begin position="52"/>
        <end position="296"/>
    </location>
</feature>
<dbReference type="GO" id="GO:0005737">
    <property type="term" value="C:cytoplasm"/>
    <property type="evidence" value="ECO:0007669"/>
    <property type="project" value="TreeGrafter"/>
</dbReference>
<feature type="region of interest" description="Disordered" evidence="1">
    <location>
        <begin position="888"/>
        <end position="978"/>
    </location>
</feature>
<feature type="compositionally biased region" description="Low complexity" evidence="1">
    <location>
        <begin position="753"/>
        <end position="765"/>
    </location>
</feature>
<dbReference type="Gene3D" id="1.20.900.10">
    <property type="entry name" value="Dbl homology (DH) domain"/>
    <property type="match status" value="1"/>
</dbReference>
<feature type="compositionally biased region" description="Polar residues" evidence="1">
    <location>
        <begin position="52"/>
        <end position="62"/>
    </location>
</feature>
<dbReference type="SUPFAM" id="SSF48065">
    <property type="entry name" value="DBL homology domain (DH-domain)"/>
    <property type="match status" value="1"/>
</dbReference>
<feature type="region of interest" description="Disordered" evidence="1">
    <location>
        <begin position="1434"/>
        <end position="1454"/>
    </location>
</feature>
<dbReference type="PANTHER" id="PTHR12673:SF159">
    <property type="entry name" value="LD03170P"/>
    <property type="match status" value="1"/>
</dbReference>
<feature type="compositionally biased region" description="Low complexity" evidence="1">
    <location>
        <begin position="71"/>
        <end position="88"/>
    </location>
</feature>
<feature type="region of interest" description="Disordered" evidence="1">
    <location>
        <begin position="1247"/>
        <end position="1314"/>
    </location>
</feature>
<feature type="compositionally biased region" description="Polar residues" evidence="1">
    <location>
        <begin position="725"/>
        <end position="734"/>
    </location>
</feature>
<keyword evidence="4" id="KW-1185">Reference proteome</keyword>
<feature type="compositionally biased region" description="Polar residues" evidence="1">
    <location>
        <begin position="847"/>
        <end position="871"/>
    </location>
</feature>
<feature type="compositionally biased region" description="Pro residues" evidence="1">
    <location>
        <begin position="169"/>
        <end position="178"/>
    </location>
</feature>
<accession>A0AA38P6A8</accession>
<gene>
    <name evidence="3" type="ORF">F5878DRAFT_726309</name>
</gene>
<feature type="compositionally biased region" description="Pro residues" evidence="1">
    <location>
        <begin position="16"/>
        <end position="28"/>
    </location>
</feature>
<dbReference type="Proteomes" id="UP001163846">
    <property type="component" value="Unassembled WGS sequence"/>
</dbReference>
<feature type="compositionally biased region" description="Polar residues" evidence="1">
    <location>
        <begin position="137"/>
        <end position="163"/>
    </location>
</feature>
<feature type="region of interest" description="Disordered" evidence="1">
    <location>
        <begin position="466"/>
        <end position="533"/>
    </location>
</feature>
<feature type="compositionally biased region" description="Basic and acidic residues" evidence="1">
    <location>
        <begin position="930"/>
        <end position="939"/>
    </location>
</feature>
<proteinExistence type="predicted"/>
<feature type="compositionally biased region" description="Low complexity" evidence="1">
    <location>
        <begin position="219"/>
        <end position="242"/>
    </location>
</feature>
<feature type="compositionally biased region" description="Polar residues" evidence="1">
    <location>
        <begin position="269"/>
        <end position="283"/>
    </location>
</feature>
<feature type="compositionally biased region" description="Polar residues" evidence="1">
    <location>
        <begin position="1258"/>
        <end position="1272"/>
    </location>
</feature>
<dbReference type="InterPro" id="IPR035899">
    <property type="entry name" value="DBL_dom_sf"/>
</dbReference>